<feature type="region of interest" description="Disordered" evidence="1">
    <location>
        <begin position="74"/>
        <end position="112"/>
    </location>
</feature>
<evidence type="ECO:0000256" key="1">
    <source>
        <dbReference type="SAM" id="MobiDB-lite"/>
    </source>
</evidence>
<sequence length="332" mass="36217">MDVGSPNSKDEGGRKTARRRSAAVSEGRVRFGVAAGAWSLELLGARRPADTGSSQKVVAFDGSGGRARVDLVEGHYAGKKENKDAKETQPEEGSSVQTQAFRSEQVDGSVVTKTVRTTTTTARSSSGGFVTTIEVQTTTETETKDGAKRTSVSTETRMDVGNGSAGSVTEDKMSLDESAGTEHEGHRSFMFGGKRRYHKQWLPQFVSYLDRRDKRVDALSTTDLLECAREFCRANFAEFSPELFNGESTEESKACWEKSLIIMDEVIQGFDSENCLRKEVAVSMLGQPKSEGCQVFDDLLVLKCGEVLYHGAGEDTVEYIKTWVISAAWANG</sequence>
<reference evidence="2" key="1">
    <citation type="submission" date="2021-02" db="EMBL/GenBank/DDBJ databases">
        <authorList>
            <person name="Palmer J.M."/>
        </authorList>
    </citation>
    <scope>NUCLEOTIDE SEQUENCE</scope>
    <source>
        <strain evidence="2">SCRP734</strain>
    </source>
</reference>
<feature type="region of interest" description="Disordered" evidence="1">
    <location>
        <begin position="138"/>
        <end position="171"/>
    </location>
</feature>
<dbReference type="OrthoDB" id="128577at2759"/>
<dbReference type="EMBL" id="JAGDFM010000719">
    <property type="protein sequence ID" value="KAG7376360.1"/>
    <property type="molecule type" value="Genomic_DNA"/>
</dbReference>
<organism evidence="2 3">
    <name type="scientific">Phytophthora pseudosyringae</name>
    <dbReference type="NCBI Taxonomy" id="221518"/>
    <lineage>
        <taxon>Eukaryota</taxon>
        <taxon>Sar</taxon>
        <taxon>Stramenopiles</taxon>
        <taxon>Oomycota</taxon>
        <taxon>Peronosporomycetes</taxon>
        <taxon>Peronosporales</taxon>
        <taxon>Peronosporaceae</taxon>
        <taxon>Phytophthora</taxon>
    </lineage>
</organism>
<feature type="compositionally biased region" description="Basic and acidic residues" evidence="1">
    <location>
        <begin position="74"/>
        <end position="89"/>
    </location>
</feature>
<protein>
    <submittedName>
        <fullName evidence="2">Uncharacterized protein</fullName>
    </submittedName>
</protein>
<gene>
    <name evidence="2" type="ORF">PHYPSEUDO_013667</name>
</gene>
<comment type="caution">
    <text evidence="2">The sequence shown here is derived from an EMBL/GenBank/DDBJ whole genome shotgun (WGS) entry which is preliminary data.</text>
</comment>
<feature type="compositionally biased region" description="Polar residues" evidence="1">
    <location>
        <begin position="91"/>
        <end position="102"/>
    </location>
</feature>
<proteinExistence type="predicted"/>
<accession>A0A8T1V7U3</accession>
<feature type="region of interest" description="Disordered" evidence="1">
    <location>
        <begin position="1"/>
        <end position="27"/>
    </location>
</feature>
<dbReference type="Proteomes" id="UP000694044">
    <property type="component" value="Unassembled WGS sequence"/>
</dbReference>
<keyword evidence="3" id="KW-1185">Reference proteome</keyword>
<name>A0A8T1V7U3_9STRA</name>
<dbReference type="AlphaFoldDB" id="A0A8T1V7U3"/>
<evidence type="ECO:0000313" key="3">
    <source>
        <dbReference type="Proteomes" id="UP000694044"/>
    </source>
</evidence>
<evidence type="ECO:0000313" key="2">
    <source>
        <dbReference type="EMBL" id="KAG7376360.1"/>
    </source>
</evidence>